<evidence type="ECO:0000256" key="1">
    <source>
        <dbReference type="ARBA" id="ARBA00004429"/>
    </source>
</evidence>
<dbReference type="InterPro" id="IPR000515">
    <property type="entry name" value="MetI-like"/>
</dbReference>
<sequence length="283" mass="31011">MALPSYASTGQRIWYYTFRVICGLIFFFLIAPIAVVIPLSFNSQDFFTFTKEMLSFDPAGYSLKHYRDFFSNPDWQDALWNSVKIAPTATLLSVSLGTLAAIGLSQPHVPARRAIMATLISPMIVPLIISAAGMYFFYSRIGLAGTYWGVVLAHAALGIPFVIITVTATLVGFDRSLTRAAANMGADPVTTFFRVQMPLILPGVISGALFAFITSFDEVVVVIFVGSAKQQTLPWQMFIGLREQISPTILAVATILVVISIALLTTVELLRRRSERLRGMSPG</sequence>
<evidence type="ECO:0000313" key="11">
    <source>
        <dbReference type="Proteomes" id="UP000244911"/>
    </source>
</evidence>
<feature type="domain" description="ABC transmembrane type-1" evidence="9">
    <location>
        <begin position="79"/>
        <end position="267"/>
    </location>
</feature>
<keyword evidence="2 8" id="KW-0813">Transport</keyword>
<comment type="similarity">
    <text evidence="8">Belongs to the binding-protein-dependent transport system permease family.</text>
</comment>
<name>A0A2R8ALI3_9RHOB</name>
<feature type="transmembrane region" description="Helical" evidence="8">
    <location>
        <begin position="20"/>
        <end position="41"/>
    </location>
</feature>
<protein>
    <submittedName>
        <fullName evidence="10">Inner membrane ABC transporter permease protein YdcV</fullName>
    </submittedName>
</protein>
<keyword evidence="11" id="KW-1185">Reference proteome</keyword>
<evidence type="ECO:0000256" key="5">
    <source>
        <dbReference type="ARBA" id="ARBA00022692"/>
    </source>
</evidence>
<evidence type="ECO:0000256" key="6">
    <source>
        <dbReference type="ARBA" id="ARBA00022989"/>
    </source>
</evidence>
<evidence type="ECO:0000259" key="9">
    <source>
        <dbReference type="PROSITE" id="PS50928"/>
    </source>
</evidence>
<organism evidence="10 11">
    <name type="scientific">Aliiroseovarius pelagivivens</name>
    <dbReference type="NCBI Taxonomy" id="1639690"/>
    <lineage>
        <taxon>Bacteria</taxon>
        <taxon>Pseudomonadati</taxon>
        <taxon>Pseudomonadota</taxon>
        <taxon>Alphaproteobacteria</taxon>
        <taxon>Rhodobacterales</taxon>
        <taxon>Paracoccaceae</taxon>
        <taxon>Aliiroseovarius</taxon>
    </lineage>
</organism>
<reference evidence="10 11" key="1">
    <citation type="submission" date="2018-03" db="EMBL/GenBank/DDBJ databases">
        <authorList>
            <person name="Keele B.F."/>
        </authorList>
    </citation>
    <scope>NUCLEOTIDE SEQUENCE [LARGE SCALE GENOMIC DNA]</scope>
    <source>
        <strain evidence="10 11">CECT 8811</strain>
    </source>
</reference>
<feature type="transmembrane region" description="Helical" evidence="8">
    <location>
        <begin position="150"/>
        <end position="173"/>
    </location>
</feature>
<dbReference type="SUPFAM" id="SSF161098">
    <property type="entry name" value="MetI-like"/>
    <property type="match status" value="1"/>
</dbReference>
<evidence type="ECO:0000313" key="10">
    <source>
        <dbReference type="EMBL" id="SPF76898.1"/>
    </source>
</evidence>
<keyword evidence="6 8" id="KW-1133">Transmembrane helix</keyword>
<dbReference type="Proteomes" id="UP000244911">
    <property type="component" value="Unassembled WGS sequence"/>
</dbReference>
<keyword evidence="4" id="KW-0997">Cell inner membrane</keyword>
<dbReference type="InterPro" id="IPR035906">
    <property type="entry name" value="MetI-like_sf"/>
</dbReference>
<dbReference type="OrthoDB" id="9815533at2"/>
<dbReference type="PROSITE" id="PS50928">
    <property type="entry name" value="ABC_TM1"/>
    <property type="match status" value="1"/>
</dbReference>
<dbReference type="CDD" id="cd06261">
    <property type="entry name" value="TM_PBP2"/>
    <property type="match status" value="1"/>
</dbReference>
<evidence type="ECO:0000256" key="7">
    <source>
        <dbReference type="ARBA" id="ARBA00023136"/>
    </source>
</evidence>
<keyword evidence="5 8" id="KW-0812">Transmembrane</keyword>
<feature type="transmembrane region" description="Helical" evidence="8">
    <location>
        <begin position="116"/>
        <end position="138"/>
    </location>
</feature>
<feature type="transmembrane region" description="Helical" evidence="8">
    <location>
        <begin position="199"/>
        <end position="225"/>
    </location>
</feature>
<evidence type="ECO:0000256" key="8">
    <source>
        <dbReference type="RuleBase" id="RU363032"/>
    </source>
</evidence>
<dbReference type="GO" id="GO:0055085">
    <property type="term" value="P:transmembrane transport"/>
    <property type="evidence" value="ECO:0007669"/>
    <property type="project" value="InterPro"/>
</dbReference>
<comment type="subcellular location">
    <subcellularLocation>
        <location evidence="1">Cell inner membrane</location>
        <topology evidence="1">Multi-pass membrane protein</topology>
    </subcellularLocation>
    <subcellularLocation>
        <location evidence="8">Cell membrane</location>
        <topology evidence="8">Multi-pass membrane protein</topology>
    </subcellularLocation>
</comment>
<evidence type="ECO:0000256" key="3">
    <source>
        <dbReference type="ARBA" id="ARBA00022475"/>
    </source>
</evidence>
<feature type="transmembrane region" description="Helical" evidence="8">
    <location>
        <begin position="85"/>
        <end position="104"/>
    </location>
</feature>
<evidence type="ECO:0000256" key="4">
    <source>
        <dbReference type="ARBA" id="ARBA00022519"/>
    </source>
</evidence>
<dbReference type="AlphaFoldDB" id="A0A2R8ALI3"/>
<accession>A0A2R8ALI3</accession>
<dbReference type="Pfam" id="PF00528">
    <property type="entry name" value="BPD_transp_1"/>
    <property type="match status" value="1"/>
</dbReference>
<dbReference type="Gene3D" id="1.10.3720.10">
    <property type="entry name" value="MetI-like"/>
    <property type="match status" value="1"/>
</dbReference>
<feature type="transmembrane region" description="Helical" evidence="8">
    <location>
        <begin position="245"/>
        <end position="270"/>
    </location>
</feature>
<keyword evidence="3" id="KW-1003">Cell membrane</keyword>
<evidence type="ECO:0000256" key="2">
    <source>
        <dbReference type="ARBA" id="ARBA00022448"/>
    </source>
</evidence>
<dbReference type="PANTHER" id="PTHR43357">
    <property type="entry name" value="INNER MEMBRANE ABC TRANSPORTER PERMEASE PROTEIN YDCV"/>
    <property type="match status" value="1"/>
</dbReference>
<dbReference type="GO" id="GO:0005886">
    <property type="term" value="C:plasma membrane"/>
    <property type="evidence" value="ECO:0007669"/>
    <property type="project" value="UniProtKB-SubCell"/>
</dbReference>
<proteinExistence type="inferred from homology"/>
<gene>
    <name evidence="10" type="primary">ydcV_2</name>
    <name evidence="10" type="ORF">ALP8811_01915</name>
</gene>
<dbReference type="PANTHER" id="PTHR43357:SF4">
    <property type="entry name" value="INNER MEMBRANE ABC TRANSPORTER PERMEASE PROTEIN YDCV"/>
    <property type="match status" value="1"/>
</dbReference>
<dbReference type="EMBL" id="OMOI01000001">
    <property type="protein sequence ID" value="SPF76898.1"/>
    <property type="molecule type" value="Genomic_DNA"/>
</dbReference>
<keyword evidence="7 8" id="KW-0472">Membrane</keyword>